<organism evidence="3">
    <name type="scientific">Intestinibacter bartlettii</name>
    <dbReference type="NCBI Taxonomy" id="261299"/>
    <lineage>
        <taxon>Bacteria</taxon>
        <taxon>Bacillati</taxon>
        <taxon>Bacillota</taxon>
        <taxon>Clostridia</taxon>
        <taxon>Peptostreptococcales</taxon>
        <taxon>Peptostreptococcaceae</taxon>
        <taxon>Intestinibacter</taxon>
    </lineage>
</organism>
<dbReference type="AlphaFoldDB" id="A0A6N3F4M1"/>
<evidence type="ECO:0000313" key="2">
    <source>
        <dbReference type="EMBL" id="MCB5446362.1"/>
    </source>
</evidence>
<protein>
    <submittedName>
        <fullName evidence="3">Uncharacterized protein</fullName>
    </submittedName>
</protein>
<feature type="transmembrane region" description="Helical" evidence="1">
    <location>
        <begin position="75"/>
        <end position="93"/>
    </location>
</feature>
<dbReference type="RefSeq" id="WP_007287659.1">
    <property type="nucleotide sequence ID" value="NZ_BAABXU010000001.1"/>
</dbReference>
<dbReference type="Proteomes" id="UP001299409">
    <property type="component" value="Unassembled WGS sequence"/>
</dbReference>
<dbReference type="EMBL" id="JAJBMB010000008">
    <property type="protein sequence ID" value="MCB5446362.1"/>
    <property type="molecule type" value="Genomic_DNA"/>
</dbReference>
<evidence type="ECO:0000313" key="4">
    <source>
        <dbReference type="Proteomes" id="UP001299409"/>
    </source>
</evidence>
<reference evidence="3" key="1">
    <citation type="submission" date="2019-11" db="EMBL/GenBank/DDBJ databases">
        <authorList>
            <person name="Feng L."/>
        </authorList>
    </citation>
    <scope>NUCLEOTIDE SEQUENCE</scope>
    <source>
        <strain evidence="3">IbartlettiiLFYP30</strain>
    </source>
</reference>
<keyword evidence="4" id="KW-1185">Reference proteome</keyword>
<dbReference type="GeneID" id="89565409"/>
<dbReference type="EMBL" id="CACRUE010000039">
    <property type="protein sequence ID" value="VYU46849.1"/>
    <property type="molecule type" value="Genomic_DNA"/>
</dbReference>
<name>A0A6N3F4M1_9FIRM</name>
<sequence length="188" mass="21814">MRNSNANNTILFIEKKKEFENNRDNHNSKDNKIVIKDKNAKIISLSTYKRLKFKRHHIINKGEKHLNIDKVKKRVFLIVILALFLLIFATTVMRQRSYSSVPSNTFIAQNTKINTTESLTYKSIVTRVVNKYTNSSYKVYVSNLHQNGNLVYAQGYFDVPKEGNVHYDLILKNDSPTSLIINGNEYVK</sequence>
<proteinExistence type="predicted"/>
<reference evidence="2 4" key="2">
    <citation type="submission" date="2021-10" db="EMBL/GenBank/DDBJ databases">
        <title>Collection of gut derived symbiotic bacterial strains cultured from healthy donors.</title>
        <authorList>
            <person name="Lin H."/>
            <person name="Littmann E."/>
            <person name="Claire K."/>
            <person name="Pamer E."/>
        </authorList>
    </citation>
    <scope>NUCLEOTIDE SEQUENCE [LARGE SCALE GENOMIC DNA]</scope>
    <source>
        <strain evidence="2 4">MSK.17.68</strain>
    </source>
</reference>
<keyword evidence="1" id="KW-0472">Membrane</keyword>
<keyword evidence="1" id="KW-1133">Transmembrane helix</keyword>
<evidence type="ECO:0000256" key="1">
    <source>
        <dbReference type="SAM" id="Phobius"/>
    </source>
</evidence>
<accession>A0A6N3F4M1</accession>
<keyword evidence="1" id="KW-0812">Transmembrane</keyword>
<gene>
    <name evidence="3" type="ORF">IBLFYP30_02802</name>
    <name evidence="2" type="ORF">LIP50_09130</name>
</gene>
<evidence type="ECO:0000313" key="3">
    <source>
        <dbReference type="EMBL" id="VYU46849.1"/>
    </source>
</evidence>